<keyword evidence="10" id="KW-1185">Reference proteome</keyword>
<feature type="transmembrane region" description="Helical" evidence="8">
    <location>
        <begin position="20"/>
        <end position="39"/>
    </location>
</feature>
<protein>
    <submittedName>
        <fullName evidence="9">YeeE/YedE family integral membrane protein</fullName>
    </submittedName>
</protein>
<feature type="transmembrane region" description="Helical" evidence="8">
    <location>
        <begin position="116"/>
        <end position="135"/>
    </location>
</feature>
<feature type="transmembrane region" description="Helical" evidence="8">
    <location>
        <begin position="76"/>
        <end position="95"/>
    </location>
</feature>
<dbReference type="Pfam" id="PF20398">
    <property type="entry name" value="DUF6691"/>
    <property type="match status" value="1"/>
</dbReference>
<keyword evidence="6 8" id="KW-1133">Transmembrane helix</keyword>
<evidence type="ECO:0000256" key="2">
    <source>
        <dbReference type="ARBA" id="ARBA00022448"/>
    </source>
</evidence>
<dbReference type="AlphaFoldDB" id="A0A6G1JG03"/>
<feature type="transmembrane region" description="Helical" evidence="8">
    <location>
        <begin position="46"/>
        <end position="64"/>
    </location>
</feature>
<accession>A0A6G1JG03</accession>
<evidence type="ECO:0000256" key="6">
    <source>
        <dbReference type="ARBA" id="ARBA00022989"/>
    </source>
</evidence>
<keyword evidence="7 8" id="KW-0472">Membrane</keyword>
<sequence>MFTPIQTTFGALLLHQATSLLLYGNGNILGASGLIRRLFTSPTKGTVAFFAGMAASFVPLALWIPEAMTKYPTAPVALGQALATVGCGLLVGWGTKAANGCTTGHMLCGLSRLSGRSAIAVATFFPAAILTHHLVHPSLLTDVCSGDVPCYLPVYPSRETTTSLAILTVTTILAARTLPHLVAKWTKTEDIKCDPNVPARIATQFFAGLELGLGLHITQMSHPAKVASFLSMPNWEVWDPSMALVMVFGVLPSLIENQIKGFSAPPCFNEKFELPQKTVRDIDWKFVVGAAVFGVGWGLSGTCPGPAILRSFAQPAWGFLWMGGFWAGAQMLREGC</sequence>
<dbReference type="PANTHER" id="PTHR30574:SF1">
    <property type="entry name" value="SULPHUR TRANSPORT DOMAIN-CONTAINING PROTEIN"/>
    <property type="match status" value="1"/>
</dbReference>
<keyword evidence="2" id="KW-0813">Transport</keyword>
<dbReference type="GO" id="GO:0005886">
    <property type="term" value="C:plasma membrane"/>
    <property type="evidence" value="ECO:0007669"/>
    <property type="project" value="UniProtKB-SubCell"/>
</dbReference>
<dbReference type="InterPro" id="IPR046513">
    <property type="entry name" value="DUF6691"/>
</dbReference>
<evidence type="ECO:0000256" key="1">
    <source>
        <dbReference type="ARBA" id="ARBA00004429"/>
    </source>
</evidence>
<dbReference type="EMBL" id="MU005572">
    <property type="protein sequence ID" value="KAF2689105.1"/>
    <property type="molecule type" value="Genomic_DNA"/>
</dbReference>
<keyword evidence="5 8" id="KW-0812">Transmembrane</keyword>
<reference evidence="9" key="1">
    <citation type="journal article" date="2020" name="Stud. Mycol.">
        <title>101 Dothideomycetes genomes: a test case for predicting lifestyles and emergence of pathogens.</title>
        <authorList>
            <person name="Haridas S."/>
            <person name="Albert R."/>
            <person name="Binder M."/>
            <person name="Bloem J."/>
            <person name="Labutti K."/>
            <person name="Salamov A."/>
            <person name="Andreopoulos B."/>
            <person name="Baker S."/>
            <person name="Barry K."/>
            <person name="Bills G."/>
            <person name="Bluhm B."/>
            <person name="Cannon C."/>
            <person name="Castanera R."/>
            <person name="Culley D."/>
            <person name="Daum C."/>
            <person name="Ezra D."/>
            <person name="Gonzalez J."/>
            <person name="Henrissat B."/>
            <person name="Kuo A."/>
            <person name="Liang C."/>
            <person name="Lipzen A."/>
            <person name="Lutzoni F."/>
            <person name="Magnuson J."/>
            <person name="Mondo S."/>
            <person name="Nolan M."/>
            <person name="Ohm R."/>
            <person name="Pangilinan J."/>
            <person name="Park H.-J."/>
            <person name="Ramirez L."/>
            <person name="Alfaro M."/>
            <person name="Sun H."/>
            <person name="Tritt A."/>
            <person name="Yoshinaga Y."/>
            <person name="Zwiers L.-H."/>
            <person name="Turgeon B."/>
            <person name="Goodwin S."/>
            <person name="Spatafora J."/>
            <person name="Crous P."/>
            <person name="Grigoriev I."/>
        </authorList>
    </citation>
    <scope>NUCLEOTIDE SEQUENCE</scope>
    <source>
        <strain evidence="9">CBS 122367</strain>
    </source>
</reference>
<dbReference type="OrthoDB" id="10254418at2759"/>
<keyword evidence="4" id="KW-0997">Cell inner membrane</keyword>
<dbReference type="Proteomes" id="UP000799291">
    <property type="component" value="Unassembled WGS sequence"/>
</dbReference>
<dbReference type="InterPro" id="IPR007272">
    <property type="entry name" value="Sulf_transp_TsuA/YedE"/>
</dbReference>
<name>A0A6G1JG03_9PLEO</name>
<comment type="subcellular location">
    <subcellularLocation>
        <location evidence="1">Cell inner membrane</location>
        <topology evidence="1">Multi-pass membrane protein</topology>
    </subcellularLocation>
</comment>
<evidence type="ECO:0000313" key="10">
    <source>
        <dbReference type="Proteomes" id="UP000799291"/>
    </source>
</evidence>
<proteinExistence type="predicted"/>
<evidence type="ECO:0000256" key="8">
    <source>
        <dbReference type="SAM" id="Phobius"/>
    </source>
</evidence>
<evidence type="ECO:0000256" key="7">
    <source>
        <dbReference type="ARBA" id="ARBA00023136"/>
    </source>
</evidence>
<gene>
    <name evidence="9" type="ORF">K458DRAFT_383769</name>
</gene>
<dbReference type="PANTHER" id="PTHR30574">
    <property type="entry name" value="INNER MEMBRANE PROTEIN YEDE"/>
    <property type="match status" value="1"/>
</dbReference>
<evidence type="ECO:0000256" key="4">
    <source>
        <dbReference type="ARBA" id="ARBA00022519"/>
    </source>
</evidence>
<evidence type="ECO:0000313" key="9">
    <source>
        <dbReference type="EMBL" id="KAF2689105.1"/>
    </source>
</evidence>
<evidence type="ECO:0000256" key="3">
    <source>
        <dbReference type="ARBA" id="ARBA00022475"/>
    </source>
</evidence>
<organism evidence="9 10">
    <name type="scientific">Lentithecium fluviatile CBS 122367</name>
    <dbReference type="NCBI Taxonomy" id="1168545"/>
    <lineage>
        <taxon>Eukaryota</taxon>
        <taxon>Fungi</taxon>
        <taxon>Dikarya</taxon>
        <taxon>Ascomycota</taxon>
        <taxon>Pezizomycotina</taxon>
        <taxon>Dothideomycetes</taxon>
        <taxon>Pleosporomycetidae</taxon>
        <taxon>Pleosporales</taxon>
        <taxon>Massarineae</taxon>
        <taxon>Lentitheciaceae</taxon>
        <taxon>Lentithecium</taxon>
    </lineage>
</organism>
<keyword evidence="3" id="KW-1003">Cell membrane</keyword>
<evidence type="ECO:0000256" key="5">
    <source>
        <dbReference type="ARBA" id="ARBA00022692"/>
    </source>
</evidence>